<dbReference type="EMBL" id="QFFI01000034">
    <property type="protein sequence ID" value="PWG61469.1"/>
    <property type="molecule type" value="Genomic_DNA"/>
</dbReference>
<dbReference type="Pfam" id="PF02604">
    <property type="entry name" value="PhdYeFM_antitox"/>
    <property type="match status" value="1"/>
</dbReference>
<evidence type="ECO:0000256" key="2">
    <source>
        <dbReference type="RuleBase" id="RU362080"/>
    </source>
</evidence>
<evidence type="ECO:0000313" key="4">
    <source>
        <dbReference type="Proteomes" id="UP000245474"/>
    </source>
</evidence>
<comment type="caution">
    <text evidence="3">The sequence shown here is derived from an EMBL/GenBank/DDBJ whole genome shotgun (WGS) entry which is preliminary data.</text>
</comment>
<dbReference type="AlphaFoldDB" id="A0A2U2MXA0"/>
<comment type="similarity">
    <text evidence="1 2">Belongs to the phD/YefM antitoxin family.</text>
</comment>
<dbReference type="RefSeq" id="WP_109679911.1">
    <property type="nucleotide sequence ID" value="NZ_CP086615.1"/>
</dbReference>
<dbReference type="SUPFAM" id="SSF143120">
    <property type="entry name" value="YefM-like"/>
    <property type="match status" value="1"/>
</dbReference>
<dbReference type="InterPro" id="IPR036165">
    <property type="entry name" value="YefM-like_sf"/>
</dbReference>
<dbReference type="OrthoDB" id="9800503at2"/>
<reference evidence="3 4" key="1">
    <citation type="submission" date="2018-05" db="EMBL/GenBank/DDBJ databases">
        <title>Spiribacter halobius sp. nov., a moderately halophilic bacterium isolated from marine solar saltern.</title>
        <authorList>
            <person name="Zheng W.-S."/>
            <person name="Lu D.-C."/>
            <person name="Du Z.-J."/>
        </authorList>
    </citation>
    <scope>NUCLEOTIDE SEQUENCE [LARGE SCALE GENOMIC DNA]</scope>
    <source>
        <strain evidence="3 4">E85</strain>
    </source>
</reference>
<dbReference type="InterPro" id="IPR006442">
    <property type="entry name" value="Antitoxin_Phd/YefM"/>
</dbReference>
<dbReference type="NCBIfam" id="TIGR01552">
    <property type="entry name" value="phd_fam"/>
    <property type="match status" value="1"/>
</dbReference>
<sequence>MATIQASEFKARCLALMEQVAATGETLVITKNGRPIAELRRYSPGRAESPFGLHPNVRISGDVLTPLEQQAWEVME</sequence>
<dbReference type="Gene3D" id="3.40.1620.10">
    <property type="entry name" value="YefM-like domain"/>
    <property type="match status" value="1"/>
</dbReference>
<organism evidence="3 4">
    <name type="scientific">Sediminicurvatus halobius</name>
    <dbReference type="NCBI Taxonomy" id="2182432"/>
    <lineage>
        <taxon>Bacteria</taxon>
        <taxon>Pseudomonadati</taxon>
        <taxon>Pseudomonadota</taxon>
        <taxon>Gammaproteobacteria</taxon>
        <taxon>Chromatiales</taxon>
        <taxon>Ectothiorhodospiraceae</taxon>
        <taxon>Sediminicurvatus</taxon>
    </lineage>
</organism>
<name>A0A2U2MXA0_9GAMM</name>
<evidence type="ECO:0000313" key="3">
    <source>
        <dbReference type="EMBL" id="PWG61469.1"/>
    </source>
</evidence>
<protein>
    <recommendedName>
        <fullName evidence="2">Antitoxin</fullName>
    </recommendedName>
</protein>
<keyword evidence="4" id="KW-1185">Reference proteome</keyword>
<comment type="function">
    <text evidence="2">Antitoxin component of a type II toxin-antitoxin (TA) system.</text>
</comment>
<accession>A0A2U2MXA0</accession>
<evidence type="ECO:0000256" key="1">
    <source>
        <dbReference type="ARBA" id="ARBA00009981"/>
    </source>
</evidence>
<dbReference type="Proteomes" id="UP000245474">
    <property type="component" value="Unassembled WGS sequence"/>
</dbReference>
<proteinExistence type="inferred from homology"/>
<gene>
    <name evidence="3" type="ORF">DEM34_16355</name>
</gene>